<dbReference type="SUPFAM" id="SSF51261">
    <property type="entry name" value="Duplicated hybrid motif"/>
    <property type="match status" value="1"/>
</dbReference>
<organism evidence="3 4">
    <name type="scientific">Gryllotalpicola kribbensis</name>
    <dbReference type="NCBI Taxonomy" id="993084"/>
    <lineage>
        <taxon>Bacteria</taxon>
        <taxon>Bacillati</taxon>
        <taxon>Actinomycetota</taxon>
        <taxon>Actinomycetes</taxon>
        <taxon>Micrococcales</taxon>
        <taxon>Microbacteriaceae</taxon>
        <taxon>Gryllotalpicola</taxon>
    </lineage>
</organism>
<evidence type="ECO:0000259" key="2">
    <source>
        <dbReference type="Pfam" id="PF01551"/>
    </source>
</evidence>
<proteinExistence type="predicted"/>
<name>A0ABP8B1C8_9MICO</name>
<evidence type="ECO:0000313" key="3">
    <source>
        <dbReference type="EMBL" id="GAA4195167.1"/>
    </source>
</evidence>
<dbReference type="CDD" id="cd12797">
    <property type="entry name" value="M23_peptidase"/>
    <property type="match status" value="1"/>
</dbReference>
<dbReference type="Pfam" id="PF01551">
    <property type="entry name" value="Peptidase_M23"/>
    <property type="match status" value="1"/>
</dbReference>
<reference evidence="4" key="1">
    <citation type="journal article" date="2019" name="Int. J. Syst. Evol. Microbiol.">
        <title>The Global Catalogue of Microorganisms (GCM) 10K type strain sequencing project: providing services to taxonomists for standard genome sequencing and annotation.</title>
        <authorList>
            <consortium name="The Broad Institute Genomics Platform"/>
            <consortium name="The Broad Institute Genome Sequencing Center for Infectious Disease"/>
            <person name="Wu L."/>
            <person name="Ma J."/>
        </authorList>
    </citation>
    <scope>NUCLEOTIDE SEQUENCE [LARGE SCALE GENOMIC DNA]</scope>
    <source>
        <strain evidence="4">JCM 17593</strain>
    </source>
</reference>
<evidence type="ECO:0000256" key="1">
    <source>
        <dbReference type="SAM" id="SignalP"/>
    </source>
</evidence>
<feature type="chain" id="PRO_5045549344" description="M23ase beta-sheet core domain-containing protein" evidence="1">
    <location>
        <begin position="30"/>
        <end position="171"/>
    </location>
</feature>
<dbReference type="Gene3D" id="2.70.70.10">
    <property type="entry name" value="Glucose Permease (Domain IIA)"/>
    <property type="match status" value="1"/>
</dbReference>
<dbReference type="Proteomes" id="UP001500213">
    <property type="component" value="Unassembled WGS sequence"/>
</dbReference>
<keyword evidence="1" id="KW-0732">Signal</keyword>
<keyword evidence="4" id="KW-1185">Reference proteome</keyword>
<protein>
    <recommendedName>
        <fullName evidence="2">M23ase beta-sheet core domain-containing protein</fullName>
    </recommendedName>
</protein>
<dbReference type="EMBL" id="BAABBX010000018">
    <property type="protein sequence ID" value="GAA4195167.1"/>
    <property type="molecule type" value="Genomic_DNA"/>
</dbReference>
<sequence>MLTGMSAAKITWCVLVALALTLVPASASATDAAPAAPHWRWPTSPPAAVLHPFLAPPGPYAAGHRGVDFAAAPGDVVLAPADAVVQFAGVVVDRPVVTLRVDEHVLVSFEPVTATADTGTMLTAGHALGTVARGGHCDGVCLHVGVRVDGEYVSPMLYFAGIPPAVLLPLQ</sequence>
<dbReference type="InterPro" id="IPR011055">
    <property type="entry name" value="Dup_hybrid_motif"/>
</dbReference>
<dbReference type="InterPro" id="IPR016047">
    <property type="entry name" value="M23ase_b-sheet_dom"/>
</dbReference>
<feature type="signal peptide" evidence="1">
    <location>
        <begin position="1"/>
        <end position="29"/>
    </location>
</feature>
<gene>
    <name evidence="3" type="ORF">GCM10022288_31710</name>
</gene>
<comment type="caution">
    <text evidence="3">The sequence shown here is derived from an EMBL/GenBank/DDBJ whole genome shotgun (WGS) entry which is preliminary data.</text>
</comment>
<feature type="domain" description="M23ase beta-sheet core" evidence="2">
    <location>
        <begin position="63"/>
        <end position="155"/>
    </location>
</feature>
<accession>A0ABP8B1C8</accession>
<evidence type="ECO:0000313" key="4">
    <source>
        <dbReference type="Proteomes" id="UP001500213"/>
    </source>
</evidence>